<gene>
    <name evidence="1" type="ORF">PoB_005996200</name>
</gene>
<evidence type="ECO:0000313" key="1">
    <source>
        <dbReference type="EMBL" id="GFO33457.1"/>
    </source>
</evidence>
<dbReference type="Proteomes" id="UP000735302">
    <property type="component" value="Unassembled WGS sequence"/>
</dbReference>
<dbReference type="Gene3D" id="3.60.10.10">
    <property type="entry name" value="Endonuclease/exonuclease/phosphatase"/>
    <property type="match status" value="1"/>
</dbReference>
<comment type="caution">
    <text evidence="1">The sequence shown here is derived from an EMBL/GenBank/DDBJ whole genome shotgun (WGS) entry which is preliminary data.</text>
</comment>
<dbReference type="InterPro" id="IPR036691">
    <property type="entry name" value="Endo/exonu/phosph_ase_sf"/>
</dbReference>
<sequence>MRADKECFRFNFGTFNVRALTKNNPDELDKFYNLTLIDSLPNNTLIIFAGDFNSKVGKRSGEESCLGNYSRGFRNENGENLVDFCEKNKLFITNTAFNKAARHITTWVGSSKNNENKTVYVYNQIDYIICKQGQKHLISNAQSYGETKVCSDHKLVKTTIELSKKNIWKPTTRKRNNSCAASRNRELLGRDSETTKKYKTHLSELLSENDPSQNAKHQCDYVKQSIETAVNTNISETPRQKTFKIYDKEIQDLSELQKKLRIKIQNSKQTNNTECQKRKETTFCIEYTKEQKSLETSTYNNSSKISINLLVMGVISTIVLNRIRLRVEKYISNSQSGFRPNRSTSDVVWAHRWITAKVLNATEVKVNITGIDMSAAFDTINRTKLLEILRDIIDEDELRIIRFLLSETTIHVK</sequence>
<accession>A0AAV4CNM1</accession>
<organism evidence="1 2">
    <name type="scientific">Plakobranchus ocellatus</name>
    <dbReference type="NCBI Taxonomy" id="259542"/>
    <lineage>
        <taxon>Eukaryota</taxon>
        <taxon>Metazoa</taxon>
        <taxon>Spiralia</taxon>
        <taxon>Lophotrochozoa</taxon>
        <taxon>Mollusca</taxon>
        <taxon>Gastropoda</taxon>
        <taxon>Heterobranchia</taxon>
        <taxon>Euthyneura</taxon>
        <taxon>Panpulmonata</taxon>
        <taxon>Sacoglossa</taxon>
        <taxon>Placobranchoidea</taxon>
        <taxon>Plakobranchidae</taxon>
        <taxon>Plakobranchus</taxon>
    </lineage>
</organism>
<dbReference type="AlphaFoldDB" id="A0AAV4CNM1"/>
<name>A0AAV4CNM1_9GAST</name>
<keyword evidence="2" id="KW-1185">Reference proteome</keyword>
<proteinExistence type="predicted"/>
<evidence type="ECO:0000313" key="2">
    <source>
        <dbReference type="Proteomes" id="UP000735302"/>
    </source>
</evidence>
<reference evidence="1 2" key="1">
    <citation type="journal article" date="2021" name="Elife">
        <title>Chloroplast acquisition without the gene transfer in kleptoplastic sea slugs, Plakobranchus ocellatus.</title>
        <authorList>
            <person name="Maeda T."/>
            <person name="Takahashi S."/>
            <person name="Yoshida T."/>
            <person name="Shimamura S."/>
            <person name="Takaki Y."/>
            <person name="Nagai Y."/>
            <person name="Toyoda A."/>
            <person name="Suzuki Y."/>
            <person name="Arimoto A."/>
            <person name="Ishii H."/>
            <person name="Satoh N."/>
            <person name="Nishiyama T."/>
            <person name="Hasebe M."/>
            <person name="Maruyama T."/>
            <person name="Minagawa J."/>
            <person name="Obokata J."/>
            <person name="Shigenobu S."/>
        </authorList>
    </citation>
    <scope>NUCLEOTIDE SEQUENCE [LARGE SCALE GENOMIC DNA]</scope>
</reference>
<protein>
    <submittedName>
        <fullName evidence="1">Yrdc domain containing</fullName>
    </submittedName>
</protein>
<dbReference type="EMBL" id="BLXT01006771">
    <property type="protein sequence ID" value="GFO33457.1"/>
    <property type="molecule type" value="Genomic_DNA"/>
</dbReference>
<dbReference type="SUPFAM" id="SSF56219">
    <property type="entry name" value="DNase I-like"/>
    <property type="match status" value="1"/>
</dbReference>